<sequence length="147" mass="17002">MFLHIHVENGFIEGEYGSVIERFLKQLNKSYSIKAKKKLAQHLGYILSWKPNRSIIIHQLDFCTKILDELNIISSNSIKTPSEANIHKFVEQTSAPFSKYMIQKAIGMLNYHPLHTQPDIMFTTNLLSQFISKTMTSHWNLAKPLLK</sequence>
<evidence type="ECO:0000313" key="1">
    <source>
        <dbReference type="EMBL" id="MBW0564218.1"/>
    </source>
</evidence>
<evidence type="ECO:0000313" key="2">
    <source>
        <dbReference type="Proteomes" id="UP000765509"/>
    </source>
</evidence>
<reference evidence="1" key="1">
    <citation type="submission" date="2021-03" db="EMBL/GenBank/DDBJ databases">
        <title>Draft genome sequence of rust myrtle Austropuccinia psidii MF-1, a brazilian biotype.</title>
        <authorList>
            <person name="Quecine M.C."/>
            <person name="Pachon D.M.R."/>
            <person name="Bonatelli M.L."/>
            <person name="Correr F.H."/>
            <person name="Franceschini L.M."/>
            <person name="Leite T.F."/>
            <person name="Margarido G.R.A."/>
            <person name="Almeida C.A."/>
            <person name="Ferrarezi J.A."/>
            <person name="Labate C.A."/>
        </authorList>
    </citation>
    <scope>NUCLEOTIDE SEQUENCE</scope>
    <source>
        <strain evidence="1">MF-1</strain>
    </source>
</reference>
<comment type="caution">
    <text evidence="1">The sequence shown here is derived from an EMBL/GenBank/DDBJ whole genome shotgun (WGS) entry which is preliminary data.</text>
</comment>
<name>A0A9Q3JJ74_9BASI</name>
<evidence type="ECO:0008006" key="3">
    <source>
        <dbReference type="Google" id="ProtNLM"/>
    </source>
</evidence>
<dbReference type="EMBL" id="AVOT02075498">
    <property type="protein sequence ID" value="MBW0564218.1"/>
    <property type="molecule type" value="Genomic_DNA"/>
</dbReference>
<proteinExistence type="predicted"/>
<dbReference type="AlphaFoldDB" id="A0A9Q3JJ74"/>
<gene>
    <name evidence="1" type="ORF">O181_103933</name>
</gene>
<accession>A0A9Q3JJ74</accession>
<protein>
    <recommendedName>
        <fullName evidence="3">Reverse transcriptase Ty1/copia-type domain-containing protein</fullName>
    </recommendedName>
</protein>
<keyword evidence="2" id="KW-1185">Reference proteome</keyword>
<organism evidence="1 2">
    <name type="scientific">Austropuccinia psidii MF-1</name>
    <dbReference type="NCBI Taxonomy" id="1389203"/>
    <lineage>
        <taxon>Eukaryota</taxon>
        <taxon>Fungi</taxon>
        <taxon>Dikarya</taxon>
        <taxon>Basidiomycota</taxon>
        <taxon>Pucciniomycotina</taxon>
        <taxon>Pucciniomycetes</taxon>
        <taxon>Pucciniales</taxon>
        <taxon>Sphaerophragmiaceae</taxon>
        <taxon>Austropuccinia</taxon>
    </lineage>
</organism>
<dbReference type="OrthoDB" id="2801217at2759"/>
<dbReference type="Proteomes" id="UP000765509">
    <property type="component" value="Unassembled WGS sequence"/>
</dbReference>